<dbReference type="HOGENOM" id="CLU_1525534_0_0_1"/>
<dbReference type="Proteomes" id="UP000030151">
    <property type="component" value="Unassembled WGS sequence"/>
</dbReference>
<comment type="caution">
    <text evidence="1">The sequence shown here is derived from an EMBL/GenBank/DDBJ whole genome shotgun (WGS) entry which is preliminary data.</text>
</comment>
<reference evidence="1 2" key="1">
    <citation type="submission" date="2014-02" db="EMBL/GenBank/DDBJ databases">
        <title>The genome sequence of the entomopathogenic fungus Metarhizium robertsii ARSEF 2575.</title>
        <authorList>
            <person name="Giuliano Garisto Donzelli B."/>
            <person name="Roe B.A."/>
            <person name="Macmil S.L."/>
            <person name="Krasnoff S.B."/>
            <person name="Gibson D.M."/>
        </authorList>
    </citation>
    <scope>NUCLEOTIDE SEQUENCE [LARGE SCALE GENOMIC DNA]</scope>
    <source>
        <strain evidence="1 2">ARSEF 2575</strain>
    </source>
</reference>
<proteinExistence type="predicted"/>
<sequence length="176" mass="19053">MYGAPSSPPSGISKRVIPSSLPLGILHPLCVYSQKLWTVSVCAETTGKTHDMDSSGSRTGDRELWPALTPGNKLSRRRSVQGGKPMARVAHLHKMLSHFVPGKKTKYHFHGHLVFLWAIYAFAPVRSTGVSDQPLQTLKVAQDAGIGSGASAKKKSKTKENGLLPGILVRVWMEAS</sequence>
<protein>
    <submittedName>
        <fullName evidence="1">Uncharacterized protein</fullName>
    </submittedName>
</protein>
<evidence type="ECO:0000313" key="2">
    <source>
        <dbReference type="Proteomes" id="UP000030151"/>
    </source>
</evidence>
<name>A0A0A1UVR9_9HYPO</name>
<evidence type="ECO:0000313" key="1">
    <source>
        <dbReference type="EMBL" id="EXV02072.1"/>
    </source>
</evidence>
<accession>A0A0A1UVR9</accession>
<dbReference type="AlphaFoldDB" id="A0A0A1UVR9"/>
<gene>
    <name evidence="1" type="ORF">X797_004909</name>
</gene>
<organism evidence="1 2">
    <name type="scientific">Metarhizium robertsii</name>
    <dbReference type="NCBI Taxonomy" id="568076"/>
    <lineage>
        <taxon>Eukaryota</taxon>
        <taxon>Fungi</taxon>
        <taxon>Dikarya</taxon>
        <taxon>Ascomycota</taxon>
        <taxon>Pezizomycotina</taxon>
        <taxon>Sordariomycetes</taxon>
        <taxon>Hypocreomycetidae</taxon>
        <taxon>Hypocreales</taxon>
        <taxon>Clavicipitaceae</taxon>
        <taxon>Metarhizium</taxon>
    </lineage>
</organism>
<dbReference type="EMBL" id="JELW01000006">
    <property type="protein sequence ID" value="EXV02072.1"/>
    <property type="molecule type" value="Genomic_DNA"/>
</dbReference>